<keyword evidence="8" id="KW-0732">Signal</keyword>
<feature type="domain" description="Peptidase M13 N-terminal" evidence="10">
    <location>
        <begin position="41"/>
        <end position="420"/>
    </location>
</feature>
<evidence type="ECO:0000313" key="12">
    <source>
        <dbReference type="Proteomes" id="UP000053226"/>
    </source>
</evidence>
<dbReference type="AlphaFoldDB" id="A0A0N0IA58"/>
<evidence type="ECO:0000313" key="11">
    <source>
        <dbReference type="EMBL" id="KPD02753.1"/>
    </source>
</evidence>
<dbReference type="InterPro" id="IPR000718">
    <property type="entry name" value="Peptidase_M13"/>
</dbReference>
<evidence type="ECO:0000256" key="1">
    <source>
        <dbReference type="ARBA" id="ARBA00001947"/>
    </source>
</evidence>
<gene>
    <name evidence="11" type="ORF">M992_1910</name>
</gene>
<dbReference type="GO" id="GO:0016485">
    <property type="term" value="P:protein processing"/>
    <property type="evidence" value="ECO:0007669"/>
    <property type="project" value="TreeGrafter"/>
</dbReference>
<dbReference type="PANTHER" id="PTHR11733:SF167">
    <property type="entry name" value="FI17812P1-RELATED"/>
    <property type="match status" value="1"/>
</dbReference>
<keyword evidence="4" id="KW-0479">Metal-binding</keyword>
<dbReference type="GO" id="GO:0004222">
    <property type="term" value="F:metalloendopeptidase activity"/>
    <property type="evidence" value="ECO:0007669"/>
    <property type="project" value="InterPro"/>
</dbReference>
<dbReference type="CDD" id="cd08662">
    <property type="entry name" value="M13"/>
    <property type="match status" value="1"/>
</dbReference>
<dbReference type="InterPro" id="IPR024079">
    <property type="entry name" value="MetalloPept_cat_dom_sf"/>
</dbReference>
<keyword evidence="7" id="KW-0482">Metalloprotease</keyword>
<dbReference type="PRINTS" id="PR00786">
    <property type="entry name" value="NEPRILYSIN"/>
</dbReference>
<proteinExistence type="inferred from homology"/>
<dbReference type="EC" id="3.4.24.-" evidence="11"/>
<accession>A0A0N0IA58</accession>
<organism evidence="11 12">
    <name type="scientific">Moellerella wisconsensis ATCC 35017</name>
    <dbReference type="NCBI Taxonomy" id="1354267"/>
    <lineage>
        <taxon>Bacteria</taxon>
        <taxon>Pseudomonadati</taxon>
        <taxon>Pseudomonadota</taxon>
        <taxon>Gammaproteobacteria</taxon>
        <taxon>Enterobacterales</taxon>
        <taxon>Morganellaceae</taxon>
        <taxon>Moellerella</taxon>
    </lineage>
</organism>
<feature type="signal peptide" evidence="8">
    <location>
        <begin position="1"/>
        <end position="23"/>
    </location>
</feature>
<dbReference type="GO" id="GO:0005886">
    <property type="term" value="C:plasma membrane"/>
    <property type="evidence" value="ECO:0007669"/>
    <property type="project" value="TreeGrafter"/>
</dbReference>
<comment type="similarity">
    <text evidence="2">Belongs to the peptidase M13 family.</text>
</comment>
<dbReference type="Gene3D" id="3.40.390.10">
    <property type="entry name" value="Collagenase (Catalytic Domain)"/>
    <property type="match status" value="1"/>
</dbReference>
<name>A0A0N0IA58_9GAMM</name>
<comment type="caution">
    <text evidence="11">The sequence shown here is derived from an EMBL/GenBank/DDBJ whole genome shotgun (WGS) entry which is preliminary data.</text>
</comment>
<dbReference type="InterPro" id="IPR018497">
    <property type="entry name" value="Peptidase_M13_C"/>
</dbReference>
<evidence type="ECO:0000259" key="9">
    <source>
        <dbReference type="Pfam" id="PF01431"/>
    </source>
</evidence>
<evidence type="ECO:0000256" key="8">
    <source>
        <dbReference type="SAM" id="SignalP"/>
    </source>
</evidence>
<keyword evidence="5 11" id="KW-0378">Hydrolase</keyword>
<evidence type="ECO:0000256" key="4">
    <source>
        <dbReference type="ARBA" id="ARBA00022723"/>
    </source>
</evidence>
<dbReference type="PANTHER" id="PTHR11733">
    <property type="entry name" value="ZINC METALLOPROTEASE FAMILY M13 NEPRILYSIN-RELATED"/>
    <property type="match status" value="1"/>
</dbReference>
<reference evidence="11 12" key="1">
    <citation type="submission" date="2015-07" db="EMBL/GenBank/DDBJ databases">
        <title>ATOL: Assembling a taxonomically balanced genome-scale reconstruction of the evolutionary history of the Enterobacteriaceae.</title>
        <authorList>
            <person name="Plunkett G.III."/>
            <person name="Neeno-Eckwall E.C."/>
            <person name="Glasner J.D."/>
            <person name="Perna N.T."/>
        </authorList>
    </citation>
    <scope>NUCLEOTIDE SEQUENCE [LARGE SCALE GENOMIC DNA]</scope>
    <source>
        <strain evidence="11 12">ATCC 35017</strain>
    </source>
</reference>
<evidence type="ECO:0000256" key="2">
    <source>
        <dbReference type="ARBA" id="ARBA00007357"/>
    </source>
</evidence>
<keyword evidence="6" id="KW-0862">Zinc</keyword>
<dbReference type="SUPFAM" id="SSF55486">
    <property type="entry name" value="Metalloproteases ('zincins'), catalytic domain"/>
    <property type="match status" value="1"/>
</dbReference>
<protein>
    <submittedName>
        <fullName evidence="11">M13 family peptidase</fullName>
        <ecNumber evidence="11">3.4.24.-</ecNumber>
    </submittedName>
</protein>
<keyword evidence="12" id="KW-1185">Reference proteome</keyword>
<dbReference type="Pfam" id="PF01431">
    <property type="entry name" value="Peptidase_M13"/>
    <property type="match status" value="1"/>
</dbReference>
<dbReference type="RefSeq" id="WP_053908295.1">
    <property type="nucleotide sequence ID" value="NZ_CAWMUS010000018.1"/>
</dbReference>
<evidence type="ECO:0000256" key="5">
    <source>
        <dbReference type="ARBA" id="ARBA00022801"/>
    </source>
</evidence>
<evidence type="ECO:0000256" key="6">
    <source>
        <dbReference type="ARBA" id="ARBA00022833"/>
    </source>
</evidence>
<sequence length="679" mass="77810">MKKTLLALAIGISAITTLPSSYAKDITYGSQTIALSDNIVPGDDFYHYVNQQWIDQAKIPTGMSRINSFVELHLKTEKQLQSLIDNLLNQPENTLNHNQRNIRNLYLSYLNESAIKQAGLAPAQPLLNAIQQANSHADIAKLMAQPGFFSLISYWVDLDAKAPDTYVLYLGQGGLGLPNRSYYLDDSPQMVEIRKNYVEYIVTLLKLAGENSATANQKAHKILALETALAKAHWTPEANRDTIKQYHPMSLAEVTKYTAGYPLNELFDYWKLSDKQLKKIIVQNDSAVQQSAKIFADTDIDTLKDYLQFHLLSSNANFLTPDFDSARFNFYLHQLNGIEQQRSRQERALETVNRLQDEPLGQLYVERYFNADSKAKIIDLVNYVKQTFRDRLQKNSWMDEQTRQEALTKLDQFKVKVGYPDKWTDTHQLTLSDDQLFNNYQNILNWSYQQDMQKVGEKVRTWEWEMPPQMINAYFNPVQNEIVFPAAILQAPFFNPNVDPAYNYGAIGAVIGHEMGHGFDDQGRLYDGKGTLRDWWTEQSQTQFNAKTANLIKQYSNFKVNELAVNGQLTLGENIGDLGGLSIALNAYKQFAKEHYPNGEPPIIDGTTGLQRFFISWARTWQELANQESERNKILTDPHSPNQFRGNGVVRNIDEWYSAFDVKPDNKLYLPPTERVHIW</sequence>
<dbReference type="GO" id="GO:0046872">
    <property type="term" value="F:metal ion binding"/>
    <property type="evidence" value="ECO:0007669"/>
    <property type="project" value="UniProtKB-KW"/>
</dbReference>
<keyword evidence="3" id="KW-0645">Protease</keyword>
<evidence type="ECO:0000256" key="3">
    <source>
        <dbReference type="ARBA" id="ARBA00022670"/>
    </source>
</evidence>
<dbReference type="Gene3D" id="1.10.1380.10">
    <property type="entry name" value="Neutral endopeptidase , domain2"/>
    <property type="match status" value="1"/>
</dbReference>
<dbReference type="PROSITE" id="PS51885">
    <property type="entry name" value="NEPRILYSIN"/>
    <property type="match status" value="1"/>
</dbReference>
<feature type="domain" description="Peptidase M13 C-terminal" evidence="9">
    <location>
        <begin position="472"/>
        <end position="676"/>
    </location>
</feature>
<comment type="cofactor">
    <cofactor evidence="1">
        <name>Zn(2+)</name>
        <dbReference type="ChEBI" id="CHEBI:29105"/>
    </cofactor>
</comment>
<dbReference type="Proteomes" id="UP000053226">
    <property type="component" value="Unassembled WGS sequence"/>
</dbReference>
<dbReference type="InterPro" id="IPR042089">
    <property type="entry name" value="Peptidase_M13_dom_2"/>
</dbReference>
<dbReference type="InterPro" id="IPR008753">
    <property type="entry name" value="Peptidase_M13_N"/>
</dbReference>
<dbReference type="EMBL" id="LGAA01000018">
    <property type="protein sequence ID" value="KPD02753.1"/>
    <property type="molecule type" value="Genomic_DNA"/>
</dbReference>
<dbReference type="Pfam" id="PF05649">
    <property type="entry name" value="Peptidase_M13_N"/>
    <property type="match status" value="1"/>
</dbReference>
<evidence type="ECO:0000259" key="10">
    <source>
        <dbReference type="Pfam" id="PF05649"/>
    </source>
</evidence>
<feature type="chain" id="PRO_5005851112" evidence="8">
    <location>
        <begin position="24"/>
        <end position="679"/>
    </location>
</feature>
<dbReference type="OrthoDB" id="9775677at2"/>
<evidence type="ECO:0000256" key="7">
    <source>
        <dbReference type="ARBA" id="ARBA00023049"/>
    </source>
</evidence>